<gene>
    <name evidence="3" type="ORF">K7C98_15490</name>
</gene>
<keyword evidence="4" id="KW-1185">Reference proteome</keyword>
<protein>
    <submittedName>
        <fullName evidence="3">Uncharacterized protein</fullName>
    </submittedName>
</protein>
<name>A0ABS7TR12_9BACT</name>
<keyword evidence="2" id="KW-0732">Signal</keyword>
<evidence type="ECO:0000256" key="2">
    <source>
        <dbReference type="SAM" id="SignalP"/>
    </source>
</evidence>
<proteinExistence type="predicted"/>
<sequence length="295" mass="31405">MRIATKIAMVGLMGLVVAGMLYSSSDDAGPVSAASDGGPAEEGGASGPADPRVAASASAPAGAGPVAPASSGRLADLAQNLLGMKPGPTAQQVRIARDFEALYTKWDLPLFESMFTRPTPAHVLEERIEWFHDRLGTCSSGQLMSWRDDLNARYVYPCERGTLEVGFPLDEKSGLLTGLALGARGIDPIDAARDAADAALLLTVEWSDQGFLQTFSDGFELEKMKAFFADIRRKYGACKRGETYLVSARGALFMIDCERGVRLMKVELNDDDKIRGFKISSPPAPGPQAEAAGSQ</sequence>
<feature type="chain" id="PRO_5046229941" evidence="2">
    <location>
        <begin position="29"/>
        <end position="295"/>
    </location>
</feature>
<dbReference type="Proteomes" id="UP001139031">
    <property type="component" value="Unassembled WGS sequence"/>
</dbReference>
<feature type="signal peptide" evidence="2">
    <location>
        <begin position="1"/>
        <end position="28"/>
    </location>
</feature>
<organism evidence="3 4">
    <name type="scientific">Nannocystis pusilla</name>
    <dbReference type="NCBI Taxonomy" id="889268"/>
    <lineage>
        <taxon>Bacteria</taxon>
        <taxon>Pseudomonadati</taxon>
        <taxon>Myxococcota</taxon>
        <taxon>Polyangia</taxon>
        <taxon>Nannocystales</taxon>
        <taxon>Nannocystaceae</taxon>
        <taxon>Nannocystis</taxon>
    </lineage>
</organism>
<evidence type="ECO:0000313" key="3">
    <source>
        <dbReference type="EMBL" id="MBZ5710664.1"/>
    </source>
</evidence>
<dbReference type="RefSeq" id="WP_224192434.1">
    <property type="nucleotide sequence ID" value="NZ_JAIRAU010000019.1"/>
</dbReference>
<comment type="caution">
    <text evidence="3">The sequence shown here is derived from an EMBL/GenBank/DDBJ whole genome shotgun (WGS) entry which is preliminary data.</text>
</comment>
<accession>A0ABS7TR12</accession>
<reference evidence="3" key="1">
    <citation type="submission" date="2021-08" db="EMBL/GenBank/DDBJ databases">
        <authorList>
            <person name="Stevens D.C."/>
        </authorList>
    </citation>
    <scope>NUCLEOTIDE SEQUENCE</scope>
    <source>
        <strain evidence="3">DSM 53165</strain>
    </source>
</reference>
<dbReference type="EMBL" id="JAIRAU010000019">
    <property type="protein sequence ID" value="MBZ5710664.1"/>
    <property type="molecule type" value="Genomic_DNA"/>
</dbReference>
<feature type="region of interest" description="Disordered" evidence="1">
    <location>
        <begin position="28"/>
        <end position="70"/>
    </location>
</feature>
<feature type="compositionally biased region" description="Low complexity" evidence="1">
    <location>
        <begin position="47"/>
        <end position="70"/>
    </location>
</feature>
<evidence type="ECO:0000256" key="1">
    <source>
        <dbReference type="SAM" id="MobiDB-lite"/>
    </source>
</evidence>
<evidence type="ECO:0000313" key="4">
    <source>
        <dbReference type="Proteomes" id="UP001139031"/>
    </source>
</evidence>